<accession>A0A8A1MAQ2</accession>
<organism evidence="2 3">
    <name type="scientific">Ajellomyces capsulatus</name>
    <name type="common">Darling's disease fungus</name>
    <name type="synonym">Histoplasma capsulatum</name>
    <dbReference type="NCBI Taxonomy" id="5037"/>
    <lineage>
        <taxon>Eukaryota</taxon>
        <taxon>Fungi</taxon>
        <taxon>Dikarya</taxon>
        <taxon>Ascomycota</taxon>
        <taxon>Pezizomycotina</taxon>
        <taxon>Eurotiomycetes</taxon>
        <taxon>Eurotiomycetidae</taxon>
        <taxon>Onygenales</taxon>
        <taxon>Ajellomycetaceae</taxon>
        <taxon>Histoplasma</taxon>
    </lineage>
</organism>
<dbReference type="Proteomes" id="UP000663671">
    <property type="component" value="Chromosome 1"/>
</dbReference>
<dbReference type="AlphaFoldDB" id="A0A8A1MAQ2"/>
<dbReference type="EMBL" id="CP069114">
    <property type="protein sequence ID" value="QSS63061.1"/>
    <property type="molecule type" value="Genomic_DNA"/>
</dbReference>
<evidence type="ECO:0000313" key="3">
    <source>
        <dbReference type="Proteomes" id="UP000663671"/>
    </source>
</evidence>
<evidence type="ECO:0000256" key="1">
    <source>
        <dbReference type="SAM" id="MobiDB-lite"/>
    </source>
</evidence>
<reference evidence="2" key="1">
    <citation type="submission" date="2021-01" db="EMBL/GenBank/DDBJ databases">
        <title>Chromosome-level genome assembly of a human fungal pathogen reveals clustering of transcriptionally co-regulated genes.</title>
        <authorList>
            <person name="Voorhies M."/>
            <person name="Cohen S."/>
            <person name="Shea T.P."/>
            <person name="Petrus S."/>
            <person name="Munoz J.F."/>
            <person name="Poplawski S."/>
            <person name="Goldman W.E."/>
            <person name="Michael T."/>
            <person name="Cuomo C.A."/>
            <person name="Sil A."/>
            <person name="Beyhan S."/>
        </authorList>
    </citation>
    <scope>NUCLEOTIDE SEQUENCE</scope>
    <source>
        <strain evidence="2">WU24</strain>
    </source>
</reference>
<name>A0A8A1MAQ2_AJECA</name>
<feature type="region of interest" description="Disordered" evidence="1">
    <location>
        <begin position="1"/>
        <end position="30"/>
    </location>
</feature>
<sequence>MEDRLAAVGNTRGHVTSQIPASGGRELSQAQSPACEDGSTICADHGGSGIATLEVRIASDVVLSFSWCHDLHHSVKRKGRSLRFDDAGIGKYEKRMAWKPDVSCEPIGNRRSPLNHGASRLKNESNARKKIVRQVEQNELTQEEILRTYHVDMQYVNNRNFVCLALSAIKRPIFQKYLLVFIILHKCIHELWFELPQFYHCEFVIMVPDEAHFRAQVPQLLLD</sequence>
<proteinExistence type="predicted"/>
<gene>
    <name evidence="2" type="ORF">I7I51_00118</name>
</gene>
<evidence type="ECO:0000313" key="2">
    <source>
        <dbReference type="EMBL" id="QSS63061.1"/>
    </source>
</evidence>
<dbReference type="VEuPathDB" id="FungiDB:I7I51_00118"/>
<protein>
    <submittedName>
        <fullName evidence="2">Uncharacterized protein</fullName>
    </submittedName>
</protein>